<dbReference type="GO" id="GO:0005524">
    <property type="term" value="F:ATP binding"/>
    <property type="evidence" value="ECO:0007669"/>
    <property type="project" value="UniProtKB-KW"/>
</dbReference>
<keyword evidence="7" id="KW-1185">Reference proteome</keyword>
<proteinExistence type="predicted"/>
<dbReference type="SUPFAM" id="SSF52540">
    <property type="entry name" value="P-loop containing nucleoside triphosphate hydrolases"/>
    <property type="match status" value="1"/>
</dbReference>
<protein>
    <submittedName>
        <fullName evidence="5">Exopolysaccharide biosynthesis protein</fullName>
    </submittedName>
    <submittedName>
        <fullName evidence="4">Polysaccharide biosynthesis tyrosine autokinase</fullName>
        <ecNumber evidence="4">2.7.10.2</ecNumber>
    </submittedName>
</protein>
<reference evidence="4 7" key="2">
    <citation type="submission" date="2019-02" db="EMBL/GenBank/DDBJ databases">
        <title>Complete genome sequence of Desulfobacter hydrogenophilus AcRS1.</title>
        <authorList>
            <person name="Marietou A."/>
            <person name="Lund M.B."/>
            <person name="Marshall I.P.G."/>
            <person name="Schreiber L."/>
            <person name="Jorgensen B."/>
        </authorList>
    </citation>
    <scope>NUCLEOTIDE SEQUENCE [LARGE SCALE GENOMIC DNA]</scope>
    <source>
        <strain evidence="4 7">AcRS1</strain>
    </source>
</reference>
<dbReference type="RefSeq" id="WP_111957051.1">
    <property type="nucleotide sequence ID" value="NZ_CP036313.1"/>
</dbReference>
<dbReference type="PANTHER" id="PTHR32309:SF13">
    <property type="entry name" value="FERRIC ENTEROBACTIN TRANSPORT PROTEIN FEPE"/>
    <property type="match status" value="1"/>
</dbReference>
<keyword evidence="1" id="KW-0547">Nucleotide-binding</keyword>
<evidence type="ECO:0000256" key="2">
    <source>
        <dbReference type="ARBA" id="ARBA00022840"/>
    </source>
</evidence>
<accession>A0A328FD76</accession>
<dbReference type="EMBL" id="CP036313">
    <property type="protein sequence ID" value="QBH13756.1"/>
    <property type="molecule type" value="Genomic_DNA"/>
</dbReference>
<dbReference type="Proteomes" id="UP000248798">
    <property type="component" value="Unassembled WGS sequence"/>
</dbReference>
<dbReference type="InterPro" id="IPR027417">
    <property type="entry name" value="P-loop_NTPase"/>
</dbReference>
<evidence type="ECO:0000256" key="1">
    <source>
        <dbReference type="ARBA" id="ARBA00022741"/>
    </source>
</evidence>
<organism evidence="5 6">
    <name type="scientific">Desulfobacter hydrogenophilus</name>
    <dbReference type="NCBI Taxonomy" id="2291"/>
    <lineage>
        <taxon>Bacteria</taxon>
        <taxon>Pseudomonadati</taxon>
        <taxon>Thermodesulfobacteriota</taxon>
        <taxon>Desulfobacteria</taxon>
        <taxon>Desulfobacterales</taxon>
        <taxon>Desulfobacteraceae</taxon>
        <taxon>Desulfobacter</taxon>
    </lineage>
</organism>
<dbReference type="Pfam" id="PF10609">
    <property type="entry name" value="ParA"/>
    <property type="match status" value="1"/>
</dbReference>
<keyword evidence="2" id="KW-0067">ATP-binding</keyword>
<feature type="region of interest" description="Disordered" evidence="3">
    <location>
        <begin position="8"/>
        <end position="35"/>
    </location>
</feature>
<keyword evidence="4" id="KW-0808">Transferase</keyword>
<evidence type="ECO:0000313" key="4">
    <source>
        <dbReference type="EMBL" id="QBH13756.1"/>
    </source>
</evidence>
<dbReference type="CDD" id="cd05387">
    <property type="entry name" value="BY-kinase"/>
    <property type="match status" value="1"/>
</dbReference>
<dbReference type="EC" id="2.7.10.2" evidence="4"/>
<dbReference type="GO" id="GO:0004715">
    <property type="term" value="F:non-membrane spanning protein tyrosine kinase activity"/>
    <property type="evidence" value="ECO:0007669"/>
    <property type="project" value="UniProtKB-EC"/>
</dbReference>
<dbReference type="InterPro" id="IPR005702">
    <property type="entry name" value="Wzc-like_C"/>
</dbReference>
<evidence type="ECO:0000313" key="6">
    <source>
        <dbReference type="Proteomes" id="UP000248798"/>
    </source>
</evidence>
<evidence type="ECO:0000313" key="5">
    <source>
        <dbReference type="EMBL" id="RAM01700.1"/>
    </source>
</evidence>
<dbReference type="AlphaFoldDB" id="A0A328FD76"/>
<dbReference type="Proteomes" id="UP000293902">
    <property type="component" value="Chromosome"/>
</dbReference>
<dbReference type="NCBIfam" id="TIGR01007">
    <property type="entry name" value="eps_fam"/>
    <property type="match status" value="1"/>
</dbReference>
<name>A0A328FD76_9BACT</name>
<dbReference type="InterPro" id="IPR050445">
    <property type="entry name" value="Bact_polysacc_biosynth/exp"/>
</dbReference>
<sequence length="284" mass="31434">MGKIFRALEKAGNKLTPGEKSASSDDTAMVSDDSDTQVSELSETTVQPFSIHANPDLVTAATPHSPVSEQFRLLKNNILFPEKGNPPKTIMVTSASPNEGKSFVAANLAVSIAQSIDEYVLLMDCDLRSPTIHTFFGYEGKEQGLSDYLSNKIPLSSVLKKTSINKLTILTAGQIPSNPSELLSSDQMRRLLHEVKLRYNDRYIIIDTPPPYMTSKANVMARFVDGIILIIRQGKTRTKEVTDILDIYGREKILGVVTNFSKKKLGYGYGYNKIGHGYGYHQQQ</sequence>
<dbReference type="InterPro" id="IPR033756">
    <property type="entry name" value="YlxH/NBP35"/>
</dbReference>
<reference evidence="5 6" key="1">
    <citation type="submission" date="2018-06" db="EMBL/GenBank/DDBJ databases">
        <title>Complete Genome Sequence of Desulfobacter hydrogenophilus (DSM3380).</title>
        <authorList>
            <person name="Marietou A."/>
            <person name="Schreiber L."/>
            <person name="Marshall I."/>
            <person name="Jorgensen B."/>
        </authorList>
    </citation>
    <scope>NUCLEOTIDE SEQUENCE [LARGE SCALE GENOMIC DNA]</scope>
    <source>
        <strain evidence="5 6">DSM 3380</strain>
    </source>
</reference>
<dbReference type="Gene3D" id="3.40.50.300">
    <property type="entry name" value="P-loop containing nucleotide triphosphate hydrolases"/>
    <property type="match status" value="1"/>
</dbReference>
<evidence type="ECO:0000313" key="7">
    <source>
        <dbReference type="Proteomes" id="UP000293902"/>
    </source>
</evidence>
<evidence type="ECO:0000256" key="3">
    <source>
        <dbReference type="SAM" id="MobiDB-lite"/>
    </source>
</evidence>
<dbReference type="GO" id="GO:0005886">
    <property type="term" value="C:plasma membrane"/>
    <property type="evidence" value="ECO:0007669"/>
    <property type="project" value="TreeGrafter"/>
</dbReference>
<dbReference type="OrthoDB" id="9812433at2"/>
<dbReference type="EMBL" id="QLNI01000023">
    <property type="protein sequence ID" value="RAM01700.1"/>
    <property type="molecule type" value="Genomic_DNA"/>
</dbReference>
<gene>
    <name evidence="5" type="ORF">DO021_12235</name>
    <name evidence="4" type="ORF">EYB58_12985</name>
</gene>
<dbReference type="PANTHER" id="PTHR32309">
    <property type="entry name" value="TYROSINE-PROTEIN KINASE"/>
    <property type="match status" value="1"/>
</dbReference>